<evidence type="ECO:0000313" key="5">
    <source>
        <dbReference type="EMBL" id="WAH36522.1"/>
    </source>
</evidence>
<dbReference type="Gene3D" id="3.40.50.300">
    <property type="entry name" value="P-loop containing nucleotide triphosphate hydrolases"/>
    <property type="match status" value="1"/>
</dbReference>
<dbReference type="GO" id="GO:0005524">
    <property type="term" value="F:ATP binding"/>
    <property type="evidence" value="ECO:0007669"/>
    <property type="project" value="UniProtKB-KW"/>
</dbReference>
<dbReference type="RefSeq" id="WP_268043872.1">
    <property type="nucleotide sequence ID" value="NZ_CP104064.1"/>
</dbReference>
<dbReference type="PROSITE" id="PS50893">
    <property type="entry name" value="ABC_TRANSPORTER_2"/>
    <property type="match status" value="1"/>
</dbReference>
<dbReference type="InterPro" id="IPR003593">
    <property type="entry name" value="AAA+_ATPase"/>
</dbReference>
<dbReference type="EMBL" id="CP104064">
    <property type="protein sequence ID" value="WAH36522.1"/>
    <property type="molecule type" value="Genomic_DNA"/>
</dbReference>
<dbReference type="PANTHER" id="PTHR42711:SF17">
    <property type="entry name" value="ABC TRANSPORTER ATP-BINDING PROTEIN"/>
    <property type="match status" value="1"/>
</dbReference>
<keyword evidence="2" id="KW-0547">Nucleotide-binding</keyword>
<dbReference type="PANTHER" id="PTHR42711">
    <property type="entry name" value="ABC TRANSPORTER ATP-BINDING PROTEIN"/>
    <property type="match status" value="1"/>
</dbReference>
<dbReference type="CDD" id="cd03230">
    <property type="entry name" value="ABC_DR_subfamily_A"/>
    <property type="match status" value="1"/>
</dbReference>
<protein>
    <submittedName>
        <fullName evidence="5">ABC transporter ATP-binding protein</fullName>
    </submittedName>
</protein>
<dbReference type="Pfam" id="PF00005">
    <property type="entry name" value="ABC_tran"/>
    <property type="match status" value="1"/>
</dbReference>
<sequence length="305" mass="33529">MQEAILLDGVSKRFGDKTAVDNVTFSIEAGSIVALLGPNGAGKTTVISMMLGLAKPTAGNVRAFGQSPNKRATRKHYGVMLQQVSLPPKLRVRELVNLFRSYYDHPLDTSTLLKMADLEEHEKKEAVKLSGGQQRRLQYALAMAGDPRIVFLDEPTTGMDVTARRSFWENLRAFAQQDGRTIILTTHHLEEADAIADRILLMQNGRITADGTVDEIKLQAGNRYVAFMAGPQVQSDAIAGLPYVAHAQWSGRHVRIRTKRPDDVLRAAILRNLDVSHFEVSQGHLEDAFVSLTEASAAEEGGTNQ</sequence>
<evidence type="ECO:0000313" key="6">
    <source>
        <dbReference type="Proteomes" id="UP001164803"/>
    </source>
</evidence>
<proteinExistence type="predicted"/>
<evidence type="ECO:0000256" key="2">
    <source>
        <dbReference type="ARBA" id="ARBA00022741"/>
    </source>
</evidence>
<dbReference type="InterPro" id="IPR027417">
    <property type="entry name" value="P-loop_NTPase"/>
</dbReference>
<evidence type="ECO:0000256" key="1">
    <source>
        <dbReference type="ARBA" id="ARBA00022448"/>
    </source>
</evidence>
<organism evidence="5 6">
    <name type="scientific">Alicyclobacillus dauci</name>
    <dbReference type="NCBI Taxonomy" id="1475485"/>
    <lineage>
        <taxon>Bacteria</taxon>
        <taxon>Bacillati</taxon>
        <taxon>Bacillota</taxon>
        <taxon>Bacilli</taxon>
        <taxon>Bacillales</taxon>
        <taxon>Alicyclobacillaceae</taxon>
        <taxon>Alicyclobacillus</taxon>
    </lineage>
</organism>
<dbReference type="SUPFAM" id="SSF52540">
    <property type="entry name" value="P-loop containing nucleoside triphosphate hydrolases"/>
    <property type="match status" value="1"/>
</dbReference>
<dbReference type="InterPro" id="IPR050763">
    <property type="entry name" value="ABC_transporter_ATP-binding"/>
</dbReference>
<feature type="domain" description="ABC transporter" evidence="4">
    <location>
        <begin position="5"/>
        <end position="229"/>
    </location>
</feature>
<dbReference type="SMART" id="SM00382">
    <property type="entry name" value="AAA"/>
    <property type="match status" value="1"/>
</dbReference>
<gene>
    <name evidence="5" type="ORF">NZD86_20305</name>
</gene>
<keyword evidence="3 5" id="KW-0067">ATP-binding</keyword>
<dbReference type="InterPro" id="IPR003439">
    <property type="entry name" value="ABC_transporter-like_ATP-bd"/>
</dbReference>
<evidence type="ECO:0000259" key="4">
    <source>
        <dbReference type="PROSITE" id="PS50893"/>
    </source>
</evidence>
<name>A0ABY6Z0X0_9BACL</name>
<evidence type="ECO:0000256" key="3">
    <source>
        <dbReference type="ARBA" id="ARBA00022840"/>
    </source>
</evidence>
<dbReference type="Proteomes" id="UP001164803">
    <property type="component" value="Chromosome"/>
</dbReference>
<accession>A0ABY6Z0X0</accession>
<keyword evidence="1" id="KW-0813">Transport</keyword>
<reference evidence="5" key="1">
    <citation type="submission" date="2022-08" db="EMBL/GenBank/DDBJ databases">
        <title>Alicyclobacillus dauci DSM2870, complete genome.</title>
        <authorList>
            <person name="Wang Q."/>
            <person name="Cai R."/>
            <person name="Wang Z."/>
        </authorList>
    </citation>
    <scope>NUCLEOTIDE SEQUENCE</scope>
    <source>
        <strain evidence="5">DSM 28700</strain>
    </source>
</reference>
<keyword evidence="6" id="KW-1185">Reference proteome</keyword>